<dbReference type="RefSeq" id="YP_009800728.1">
    <property type="nucleotide sequence ID" value="NC_047958.1"/>
</dbReference>
<dbReference type="KEGG" id="vg:54991231"/>
<dbReference type="Pfam" id="PF00589">
    <property type="entry name" value="Phage_integrase"/>
    <property type="match status" value="1"/>
</dbReference>
<dbReference type="InterPro" id="IPR011010">
    <property type="entry name" value="DNA_brk_join_enz"/>
</dbReference>
<evidence type="ECO:0000313" key="10">
    <source>
        <dbReference type="Proteomes" id="UP000246280"/>
    </source>
</evidence>
<reference evidence="9 10" key="2">
    <citation type="submission" date="2018-05" db="EMBL/GenBank/DDBJ databases">
        <title>Lysogenic conversion of Stenotrophomonas maltophilia by temperate phage DLP4.</title>
        <authorList>
            <person name="Dennis J."/>
            <person name="Stothard P."/>
        </authorList>
    </citation>
    <scope>NUCLEOTIDE SEQUENCE [LARGE SCALE GENOMIC DNA]</scope>
</reference>
<dbReference type="GO" id="GO:0044826">
    <property type="term" value="P:viral genome integration into host DNA"/>
    <property type="evidence" value="ECO:0007669"/>
    <property type="project" value="UniProtKB-KW"/>
</dbReference>
<dbReference type="PANTHER" id="PTHR30349">
    <property type="entry name" value="PHAGE INTEGRASE-RELATED"/>
    <property type="match status" value="1"/>
</dbReference>
<keyword evidence="7" id="KW-1179">Viral genome integration</keyword>
<keyword evidence="10" id="KW-1185">Reference proteome</keyword>
<dbReference type="GO" id="GO:0016740">
    <property type="term" value="F:transferase activity"/>
    <property type="evidence" value="ECO:0007669"/>
    <property type="project" value="UniProtKB-KW"/>
</dbReference>
<dbReference type="InterPro" id="IPR050090">
    <property type="entry name" value="Tyrosine_recombinase_XerCD"/>
</dbReference>
<evidence type="ECO:0000259" key="8">
    <source>
        <dbReference type="PROSITE" id="PS51898"/>
    </source>
</evidence>
<organism evidence="9 10">
    <name type="scientific">Burkholderia phage vB_BmuP_KL4</name>
    <dbReference type="NCBI Taxonomy" id="2115967"/>
    <lineage>
        <taxon>Viruses</taxon>
        <taxon>Duplodnaviria</taxon>
        <taxon>Heunggongvirae</taxon>
        <taxon>Uroviricota</taxon>
        <taxon>Caudoviricetes</taxon>
        <taxon>Kelquatrovirus</taxon>
        <taxon>Kelquatrovirus KL4</taxon>
    </lineage>
</organism>
<name>A0A2S1GN36_9CAUD</name>
<keyword evidence="6" id="KW-0233">DNA recombination</keyword>
<proteinExistence type="inferred from homology"/>
<dbReference type="PROSITE" id="PS51898">
    <property type="entry name" value="TYR_RECOMBINASE"/>
    <property type="match status" value="1"/>
</dbReference>
<evidence type="ECO:0000256" key="5">
    <source>
        <dbReference type="ARBA" id="ARBA00023125"/>
    </source>
</evidence>
<protein>
    <recommendedName>
        <fullName evidence="2">Integrase</fullName>
    </recommendedName>
</protein>
<reference evidence="9 10" key="1">
    <citation type="submission" date="2018-03" db="EMBL/GenBank/DDBJ databases">
        <authorList>
            <person name="Keele B.F."/>
        </authorList>
    </citation>
    <scope>NUCLEOTIDE SEQUENCE [LARGE SCALE GENOMIC DNA]</scope>
</reference>
<evidence type="ECO:0000256" key="6">
    <source>
        <dbReference type="ARBA" id="ARBA00023172"/>
    </source>
</evidence>
<dbReference type="InterPro" id="IPR013762">
    <property type="entry name" value="Integrase-like_cat_sf"/>
</dbReference>
<keyword evidence="4" id="KW-0378">Hydrolase</keyword>
<dbReference type="InterPro" id="IPR010998">
    <property type="entry name" value="Integrase_recombinase_N"/>
</dbReference>
<evidence type="ECO:0000256" key="1">
    <source>
        <dbReference type="ARBA" id="ARBA00008857"/>
    </source>
</evidence>
<dbReference type="GO" id="GO:0075713">
    <property type="term" value="P:establishment of integrated proviral latency"/>
    <property type="evidence" value="ECO:0007669"/>
    <property type="project" value="UniProtKB-KW"/>
</dbReference>
<dbReference type="GO" id="GO:0003677">
    <property type="term" value="F:DNA binding"/>
    <property type="evidence" value="ECO:0007669"/>
    <property type="project" value="UniProtKB-KW"/>
</dbReference>
<dbReference type="SUPFAM" id="SSF56349">
    <property type="entry name" value="DNA breaking-rejoining enzymes"/>
    <property type="match status" value="1"/>
</dbReference>
<keyword evidence="7" id="KW-0229">DNA integration</keyword>
<dbReference type="Gene3D" id="1.10.443.10">
    <property type="entry name" value="Intergrase catalytic core"/>
    <property type="match status" value="1"/>
</dbReference>
<evidence type="ECO:0000256" key="7">
    <source>
        <dbReference type="ARBA" id="ARBA00023195"/>
    </source>
</evidence>
<keyword evidence="3" id="KW-0808">Transferase</keyword>
<dbReference type="Proteomes" id="UP000246280">
    <property type="component" value="Segment"/>
</dbReference>
<evidence type="ECO:0000256" key="4">
    <source>
        <dbReference type="ARBA" id="ARBA00022801"/>
    </source>
</evidence>
<evidence type="ECO:0000256" key="3">
    <source>
        <dbReference type="ARBA" id="ARBA00022679"/>
    </source>
</evidence>
<dbReference type="CDD" id="cd00796">
    <property type="entry name" value="INT_Rci_Hp1_C"/>
    <property type="match status" value="1"/>
</dbReference>
<dbReference type="PANTHER" id="PTHR30349:SF94">
    <property type="entry name" value="INTEGRASE_RECOMBINASE HI_1414-RELATED"/>
    <property type="match status" value="1"/>
</dbReference>
<dbReference type="InterPro" id="IPR002104">
    <property type="entry name" value="Integrase_catalytic"/>
</dbReference>
<dbReference type="GO" id="GO:0015074">
    <property type="term" value="P:DNA integration"/>
    <property type="evidence" value="ECO:0007669"/>
    <property type="project" value="InterPro"/>
</dbReference>
<sequence length="355" mass="40102">MHHDLHQGGRMATYTKRGGVWRAQVRRKGVSMSETFASKADAVAWATRIEHEINVGKLTPGTKHTLADALREYEKRVSPTKRTARWEAIRFAAFVRDFPELAAMPLADVTAEHMGRWRDARLDGDEKSGRGKVGTATVLREINLLSHVFTTARDEWKWITESPLTGMRRPTEPEPRKRRITDEEVELLLERLGYRADETPVTKSARIGAMLVFAIETAMRAGEIEGMTWDEVDLKKRYVHLPRTKTGVARDVPLSPRALAVLKQLDPLKKEFEGNVFGVDAASRDALFRKAKTAAALVDLHFHDARREALTRLSKIFNVMELAKISGHRDLRILQAVYYAPHAADLADKLHQAST</sequence>
<evidence type="ECO:0000256" key="2">
    <source>
        <dbReference type="ARBA" id="ARBA00016082"/>
    </source>
</evidence>
<dbReference type="GeneID" id="54991231"/>
<keyword evidence="5" id="KW-0238">DNA-binding</keyword>
<keyword evidence="7" id="KW-1160">Virus entry into host cell</keyword>
<dbReference type="GO" id="GO:0016787">
    <property type="term" value="F:hydrolase activity"/>
    <property type="evidence" value="ECO:0007669"/>
    <property type="project" value="UniProtKB-KW"/>
</dbReference>
<dbReference type="GO" id="GO:0006310">
    <property type="term" value="P:DNA recombination"/>
    <property type="evidence" value="ECO:0007669"/>
    <property type="project" value="UniProtKB-KW"/>
</dbReference>
<dbReference type="Gene3D" id="1.10.150.130">
    <property type="match status" value="1"/>
</dbReference>
<dbReference type="EMBL" id="MH128984">
    <property type="protein sequence ID" value="AWD90798.1"/>
    <property type="molecule type" value="Genomic_DNA"/>
</dbReference>
<feature type="domain" description="Tyr recombinase" evidence="8">
    <location>
        <begin position="175"/>
        <end position="355"/>
    </location>
</feature>
<comment type="similarity">
    <text evidence="1">Belongs to the 'phage' integrase family.</text>
</comment>
<accession>A0A2S1GN36</accession>
<evidence type="ECO:0000313" key="9">
    <source>
        <dbReference type="EMBL" id="AWD90798.1"/>
    </source>
</evidence>